<dbReference type="SUPFAM" id="SSF49899">
    <property type="entry name" value="Concanavalin A-like lectins/glucanases"/>
    <property type="match status" value="1"/>
</dbReference>
<feature type="region of interest" description="Disordered" evidence="1">
    <location>
        <begin position="29"/>
        <end position="69"/>
    </location>
</feature>
<evidence type="ECO:0000313" key="4">
    <source>
        <dbReference type="EMBL" id="MDC0746977.1"/>
    </source>
</evidence>
<dbReference type="Gene3D" id="2.60.120.200">
    <property type="match status" value="1"/>
</dbReference>
<dbReference type="InterPro" id="IPR048955">
    <property type="entry name" value="Cip1-like_core"/>
</dbReference>
<dbReference type="Pfam" id="PF21340">
    <property type="entry name" value="Polysacc_lyase-like"/>
    <property type="match status" value="1"/>
</dbReference>
<feature type="chain" id="PRO_5046704443" description="Cip1-like core domain-containing protein" evidence="2">
    <location>
        <begin position="23"/>
        <end position="317"/>
    </location>
</feature>
<reference evidence="4 5" key="1">
    <citation type="submission" date="2022-11" db="EMBL/GenBank/DDBJ databases">
        <title>Minimal conservation of predation-associated metabolite biosynthetic gene clusters underscores biosynthetic potential of Myxococcota including descriptions for ten novel species: Archangium lansinium sp. nov., Myxococcus landrumus sp. nov., Nannocystis bai.</title>
        <authorList>
            <person name="Ahearne A."/>
            <person name="Stevens C."/>
            <person name="Dowd S."/>
        </authorList>
    </citation>
    <scope>NUCLEOTIDE SEQUENCE [LARGE SCALE GENOMIC DNA]</scope>
    <source>
        <strain evidence="4 5">RJM3</strain>
    </source>
</reference>
<dbReference type="InterPro" id="IPR013320">
    <property type="entry name" value="ConA-like_dom_sf"/>
</dbReference>
<proteinExistence type="predicted"/>
<comment type="caution">
    <text evidence="4">The sequence shown here is derived from an EMBL/GenBank/DDBJ whole genome shotgun (WGS) entry which is preliminary data.</text>
</comment>
<evidence type="ECO:0000313" key="5">
    <source>
        <dbReference type="Proteomes" id="UP001221411"/>
    </source>
</evidence>
<keyword evidence="2" id="KW-0732">Signal</keyword>
<sequence length="317" mass="32564">MNLRTMLPHVFLSLILAIPLIACDEGEGGSGAAGGGQGGNGGQAGGGGQGGEGGMSTSSSSSASGGTGGVGGMGGAGGAGGSAFNCTGLPLCDDFEAATAGQAPDPARWAVVSPNCMGAGTIAVDTTHAHSGKNSVLVTGKGTYCDHVFISHTAAFAELGDVFYGRFYMRMSAAQGDGHTTFMTMRDTNDNNKDLRMGGQSKILMWNRESDDATLPSLSPTGIGMSVPLTADQWRCVEFQVDGAAGAIRTWVDGIDVAGLVIDGTPTPDVDQQWLTQKPGWKPKLTDLKLGWESYAGQEMNLWFDDVALAKTRIGCE</sequence>
<name>A0ABT5F0C9_9BACT</name>
<keyword evidence="5" id="KW-1185">Reference proteome</keyword>
<gene>
    <name evidence="4" type="ORF">POL67_36955</name>
</gene>
<dbReference type="EMBL" id="JAQNDO010000001">
    <property type="protein sequence ID" value="MDC0746977.1"/>
    <property type="molecule type" value="Genomic_DNA"/>
</dbReference>
<feature type="compositionally biased region" description="Low complexity" evidence="1">
    <location>
        <begin position="55"/>
        <end position="64"/>
    </location>
</feature>
<evidence type="ECO:0000256" key="2">
    <source>
        <dbReference type="SAM" id="SignalP"/>
    </source>
</evidence>
<evidence type="ECO:0000259" key="3">
    <source>
        <dbReference type="Pfam" id="PF21340"/>
    </source>
</evidence>
<organism evidence="4 5">
    <name type="scientific">Polyangium mundeleinium</name>
    <dbReference type="NCBI Taxonomy" id="2995306"/>
    <lineage>
        <taxon>Bacteria</taxon>
        <taxon>Pseudomonadati</taxon>
        <taxon>Myxococcota</taxon>
        <taxon>Polyangia</taxon>
        <taxon>Polyangiales</taxon>
        <taxon>Polyangiaceae</taxon>
        <taxon>Polyangium</taxon>
    </lineage>
</organism>
<accession>A0ABT5F0C9</accession>
<dbReference type="Proteomes" id="UP001221411">
    <property type="component" value="Unassembled WGS sequence"/>
</dbReference>
<feature type="domain" description="Cip1-like core" evidence="3">
    <location>
        <begin position="105"/>
        <end position="311"/>
    </location>
</feature>
<feature type="signal peptide" evidence="2">
    <location>
        <begin position="1"/>
        <end position="22"/>
    </location>
</feature>
<protein>
    <recommendedName>
        <fullName evidence="3">Cip1-like core domain-containing protein</fullName>
    </recommendedName>
</protein>
<feature type="compositionally biased region" description="Gly residues" evidence="1">
    <location>
        <begin position="29"/>
        <end position="54"/>
    </location>
</feature>
<dbReference type="RefSeq" id="WP_271925340.1">
    <property type="nucleotide sequence ID" value="NZ_JAQNDO010000001.1"/>
</dbReference>
<evidence type="ECO:0000256" key="1">
    <source>
        <dbReference type="SAM" id="MobiDB-lite"/>
    </source>
</evidence>